<proteinExistence type="predicted"/>
<reference evidence="1" key="1">
    <citation type="submission" date="2022-07" db="EMBL/GenBank/DDBJ databases">
        <authorList>
            <person name="Otstavnykh N."/>
            <person name="Isaeva M."/>
            <person name="Bystritskaya E."/>
        </authorList>
    </citation>
    <scope>NUCLEOTIDE SEQUENCE</scope>
    <source>
        <strain evidence="1">KCTC 52189</strain>
    </source>
</reference>
<protein>
    <submittedName>
        <fullName evidence="1">DUF2924 domain-containing protein</fullName>
    </submittedName>
</protein>
<comment type="caution">
    <text evidence="1">The sequence shown here is derived from an EMBL/GenBank/DDBJ whole genome shotgun (WGS) entry which is preliminary data.</text>
</comment>
<sequence>MPKSPPIEDFETMDRAALKASWAAIEGTPVPKGLSQPFLRRFLAFDLQARRYGGLPKEFEARLWMAAGNKNRSKTSSLRPGGRLIREWNGKTHVVDVTEDGFLWNGQCHRSLSAIARKITGARWSGPRFFGLNRKTNA</sequence>
<evidence type="ECO:0000313" key="1">
    <source>
        <dbReference type="EMBL" id="MDQ2088984.1"/>
    </source>
</evidence>
<organism evidence="1 2">
    <name type="scientific">Marimonas arenosa</name>
    <dbReference type="NCBI Taxonomy" id="1795305"/>
    <lineage>
        <taxon>Bacteria</taxon>
        <taxon>Pseudomonadati</taxon>
        <taxon>Pseudomonadota</taxon>
        <taxon>Alphaproteobacteria</taxon>
        <taxon>Rhodobacterales</taxon>
        <taxon>Paracoccaceae</taxon>
        <taxon>Marimonas</taxon>
    </lineage>
</organism>
<dbReference type="EMBL" id="JANHAX010000001">
    <property type="protein sequence ID" value="MDQ2088984.1"/>
    <property type="molecule type" value="Genomic_DNA"/>
</dbReference>
<keyword evidence="2" id="KW-1185">Reference proteome</keyword>
<dbReference type="RefSeq" id="WP_306734239.1">
    <property type="nucleotide sequence ID" value="NZ_JANHAX010000001.1"/>
</dbReference>
<gene>
    <name evidence="1" type="ORF">NO357_03595</name>
</gene>
<name>A0AAE4B427_9RHOB</name>
<evidence type="ECO:0000313" key="2">
    <source>
        <dbReference type="Proteomes" id="UP001226762"/>
    </source>
</evidence>
<reference evidence="1" key="2">
    <citation type="submission" date="2023-02" db="EMBL/GenBank/DDBJ databases">
        <title>'Rhodoalgimonas zhirmunskyi' gen. nov., isolated from a red alga.</title>
        <authorList>
            <person name="Nedashkovskaya O.I."/>
            <person name="Otstavnykh N.Y."/>
            <person name="Bystritskaya E.P."/>
            <person name="Balabanova L.A."/>
            <person name="Isaeva M.P."/>
        </authorList>
    </citation>
    <scope>NUCLEOTIDE SEQUENCE</scope>
    <source>
        <strain evidence="1">KCTC 52189</strain>
    </source>
</reference>
<dbReference type="InterPro" id="IPR021322">
    <property type="entry name" value="DUF2924"/>
</dbReference>
<dbReference type="AlphaFoldDB" id="A0AAE4B427"/>
<dbReference type="Proteomes" id="UP001226762">
    <property type="component" value="Unassembled WGS sequence"/>
</dbReference>
<dbReference type="Pfam" id="PF11149">
    <property type="entry name" value="DUF2924"/>
    <property type="match status" value="1"/>
</dbReference>
<accession>A0AAE4B427</accession>